<accession>A0A8S1B2N0</accession>
<evidence type="ECO:0000256" key="14">
    <source>
        <dbReference type="ARBA" id="ARBA00051189"/>
    </source>
</evidence>
<feature type="binding site" evidence="27">
    <location>
        <begin position="553"/>
        <end position="555"/>
    </location>
    <ligand>
        <name>substrate</name>
    </ligand>
</feature>
<evidence type="ECO:0000256" key="26">
    <source>
        <dbReference type="ARBA" id="ARBA00081727"/>
    </source>
</evidence>
<comment type="catalytic activity">
    <reaction evidence="20">
        <text>an N(1)-methyl-2'-deoxyadenosine in double-stranded DNA + 2-oxoglutarate + O2 = a 2'-deoxyadenosine in double-stranded DNA + formaldehyde + succinate + CO2 + H(+)</text>
        <dbReference type="Rhea" id="RHEA:70443"/>
        <dbReference type="Rhea" id="RHEA-COMP:14236"/>
        <dbReference type="Rhea" id="RHEA-COMP:17897"/>
        <dbReference type="ChEBI" id="CHEBI:15378"/>
        <dbReference type="ChEBI" id="CHEBI:15379"/>
        <dbReference type="ChEBI" id="CHEBI:16526"/>
        <dbReference type="ChEBI" id="CHEBI:16810"/>
        <dbReference type="ChEBI" id="CHEBI:16842"/>
        <dbReference type="ChEBI" id="CHEBI:30031"/>
        <dbReference type="ChEBI" id="CHEBI:90615"/>
        <dbReference type="ChEBI" id="CHEBI:139096"/>
    </reaction>
    <physiologicalReaction direction="left-to-right" evidence="20">
        <dbReference type="Rhea" id="RHEA:70444"/>
    </physiologicalReaction>
</comment>
<dbReference type="GO" id="GO:0035516">
    <property type="term" value="F:broad specificity oxidative DNA demethylase activity"/>
    <property type="evidence" value="ECO:0007669"/>
    <property type="project" value="UniProtKB-EC"/>
</dbReference>
<evidence type="ECO:0000256" key="8">
    <source>
        <dbReference type="ARBA" id="ARBA00023002"/>
    </source>
</evidence>
<evidence type="ECO:0000256" key="12">
    <source>
        <dbReference type="ARBA" id="ARBA00051010"/>
    </source>
</evidence>
<evidence type="ECO:0000256" key="16">
    <source>
        <dbReference type="ARBA" id="ARBA00051434"/>
    </source>
</evidence>
<keyword evidence="4" id="KW-0479">Metal-binding</keyword>
<comment type="catalytic activity">
    <reaction evidence="16">
        <text>a 3,N(4)-etheno-2'-deoxycytidine in double-stranded DNA + 2-oxoglutarate + O2 + H2O = a 2'-deoxycytidine in double-stranded DNA + glyoxal + succinate + CO2</text>
        <dbReference type="Rhea" id="RHEA:70467"/>
        <dbReference type="Rhea" id="RHEA-COMP:17070"/>
        <dbReference type="Rhea" id="RHEA-COMP:17905"/>
        <dbReference type="ChEBI" id="CHEBI:15377"/>
        <dbReference type="ChEBI" id="CHEBI:15379"/>
        <dbReference type="ChEBI" id="CHEBI:16526"/>
        <dbReference type="ChEBI" id="CHEBI:16810"/>
        <dbReference type="ChEBI" id="CHEBI:30031"/>
        <dbReference type="ChEBI" id="CHEBI:34779"/>
        <dbReference type="ChEBI" id="CHEBI:85452"/>
        <dbReference type="ChEBI" id="CHEBI:189585"/>
    </reaction>
    <physiologicalReaction direction="left-to-right" evidence="16">
        <dbReference type="Rhea" id="RHEA:70468"/>
    </physiologicalReaction>
</comment>
<organism evidence="31 32">
    <name type="scientific">Arctia plantaginis</name>
    <name type="common">Wood tiger moth</name>
    <name type="synonym">Phalaena plantaginis</name>
    <dbReference type="NCBI Taxonomy" id="874455"/>
    <lineage>
        <taxon>Eukaryota</taxon>
        <taxon>Metazoa</taxon>
        <taxon>Ecdysozoa</taxon>
        <taxon>Arthropoda</taxon>
        <taxon>Hexapoda</taxon>
        <taxon>Insecta</taxon>
        <taxon>Pterygota</taxon>
        <taxon>Neoptera</taxon>
        <taxon>Endopterygota</taxon>
        <taxon>Lepidoptera</taxon>
        <taxon>Glossata</taxon>
        <taxon>Ditrysia</taxon>
        <taxon>Noctuoidea</taxon>
        <taxon>Erebidae</taxon>
        <taxon>Arctiinae</taxon>
        <taxon>Arctia</taxon>
    </lineage>
</organism>
<dbReference type="FunFam" id="2.60.120.590:FF:000004">
    <property type="entry name" value="DNA oxidative demethylase ALKBH2"/>
    <property type="match status" value="1"/>
</dbReference>
<evidence type="ECO:0000256" key="29">
    <source>
        <dbReference type="SAM" id="Phobius"/>
    </source>
</evidence>
<dbReference type="GO" id="GO:0051747">
    <property type="term" value="F:cytosine C-5 DNA demethylase activity"/>
    <property type="evidence" value="ECO:0007669"/>
    <property type="project" value="TreeGrafter"/>
</dbReference>
<keyword evidence="29" id="KW-1133">Transmembrane helix</keyword>
<comment type="subunit">
    <text evidence="22">Interacts with PCNA homotrimer; this interaction is enhanced during the S-phase of the cell cycle. Interacts with nucleolar proteins NCL, UBTF and NPM1. Interacts with XRCC5-XRCC6 heterodimer.</text>
</comment>
<evidence type="ECO:0000256" key="25">
    <source>
        <dbReference type="ARBA" id="ARBA00077989"/>
    </source>
</evidence>
<evidence type="ECO:0000256" key="13">
    <source>
        <dbReference type="ARBA" id="ARBA00051165"/>
    </source>
</evidence>
<comment type="catalytic activity">
    <reaction evidence="13">
        <text>an N(3)-methyl-2'-deoxycytidine in single-stranded DNA + 2-oxoglutarate + O2 = a 2'-deoxycytidine in single-stranded DNA + formaldehyde + succinate + CO2 + H(+)</text>
        <dbReference type="Rhea" id="RHEA:70435"/>
        <dbReference type="Rhea" id="RHEA-COMP:12846"/>
        <dbReference type="Rhea" id="RHEA-COMP:17894"/>
        <dbReference type="ChEBI" id="CHEBI:15378"/>
        <dbReference type="ChEBI" id="CHEBI:15379"/>
        <dbReference type="ChEBI" id="CHEBI:16526"/>
        <dbReference type="ChEBI" id="CHEBI:16810"/>
        <dbReference type="ChEBI" id="CHEBI:16842"/>
        <dbReference type="ChEBI" id="CHEBI:30031"/>
        <dbReference type="ChEBI" id="CHEBI:85452"/>
        <dbReference type="ChEBI" id="CHEBI:139075"/>
    </reaction>
    <physiologicalReaction direction="left-to-right" evidence="13">
        <dbReference type="Rhea" id="RHEA:70436"/>
    </physiologicalReaction>
</comment>
<comment type="catalytic activity">
    <reaction evidence="18">
        <text>a 3,N(4)-etheno-2'-deoxycytidine in single-stranded DNA + 2-oxoglutarate + O2 + H2O = a 2'-deoxycytidine in single-stranded DNA + glyoxal + succinate + CO2</text>
        <dbReference type="Rhea" id="RHEA:70471"/>
        <dbReference type="Rhea" id="RHEA-COMP:12846"/>
        <dbReference type="Rhea" id="RHEA-COMP:17906"/>
        <dbReference type="ChEBI" id="CHEBI:15377"/>
        <dbReference type="ChEBI" id="CHEBI:15379"/>
        <dbReference type="ChEBI" id="CHEBI:16526"/>
        <dbReference type="ChEBI" id="CHEBI:16810"/>
        <dbReference type="ChEBI" id="CHEBI:30031"/>
        <dbReference type="ChEBI" id="CHEBI:34779"/>
        <dbReference type="ChEBI" id="CHEBI:85452"/>
        <dbReference type="ChEBI" id="CHEBI:189585"/>
    </reaction>
    <physiologicalReaction direction="left-to-right" evidence="18">
        <dbReference type="Rhea" id="RHEA:70472"/>
    </physiologicalReaction>
</comment>
<reference evidence="31 32" key="1">
    <citation type="submission" date="2020-04" db="EMBL/GenBank/DDBJ databases">
        <authorList>
            <person name="Wallbank WR R."/>
            <person name="Pardo Diaz C."/>
            <person name="Kozak K."/>
            <person name="Martin S."/>
            <person name="Jiggins C."/>
            <person name="Moest M."/>
            <person name="Warren A I."/>
            <person name="Byers J.R.P. K."/>
            <person name="Montejo-Kovacevich G."/>
            <person name="Yen C E."/>
        </authorList>
    </citation>
    <scope>NUCLEOTIDE SEQUENCE [LARGE SCALE GENOMIC DNA]</scope>
</reference>
<feature type="binding site" evidence="27">
    <location>
        <position position="592"/>
    </location>
    <ligand>
        <name>2-oxoglutarate</name>
        <dbReference type="ChEBI" id="CHEBI:16810"/>
    </ligand>
</feature>
<keyword evidence="11" id="KW-0539">Nucleus</keyword>
<dbReference type="InterPro" id="IPR032852">
    <property type="entry name" value="ALKBH2"/>
</dbReference>
<dbReference type="SUPFAM" id="SSF51197">
    <property type="entry name" value="Clavaminate synthase-like"/>
    <property type="match status" value="1"/>
</dbReference>
<evidence type="ECO:0000256" key="21">
    <source>
        <dbReference type="ARBA" id="ARBA00053025"/>
    </source>
</evidence>
<evidence type="ECO:0000256" key="10">
    <source>
        <dbReference type="ARBA" id="ARBA00023204"/>
    </source>
</evidence>
<evidence type="ECO:0000256" key="20">
    <source>
        <dbReference type="ARBA" id="ARBA00052800"/>
    </source>
</evidence>
<keyword evidence="8" id="KW-0560">Oxidoreductase</keyword>
<feature type="transmembrane region" description="Helical" evidence="29">
    <location>
        <begin position="80"/>
        <end position="100"/>
    </location>
</feature>
<keyword evidence="6" id="KW-0460">Magnesium</keyword>
<evidence type="ECO:0000256" key="2">
    <source>
        <dbReference type="ARBA" id="ARBA00004604"/>
    </source>
</evidence>
<feature type="domain" description="Alpha-ketoglutarate-dependent dioxygenase AlkB-like" evidence="30">
    <location>
        <begin position="504"/>
        <end position="639"/>
    </location>
</feature>
<evidence type="ECO:0000256" key="28">
    <source>
        <dbReference type="SAM" id="Coils"/>
    </source>
</evidence>
<proteinExistence type="predicted"/>
<evidence type="ECO:0000256" key="6">
    <source>
        <dbReference type="ARBA" id="ARBA00022842"/>
    </source>
</evidence>
<dbReference type="AlphaFoldDB" id="A0A8S1B2N0"/>
<evidence type="ECO:0000256" key="5">
    <source>
        <dbReference type="ARBA" id="ARBA00022763"/>
    </source>
</evidence>
<dbReference type="EMBL" id="CADEBD010000364">
    <property type="protein sequence ID" value="CAB3252045.1"/>
    <property type="molecule type" value="Genomic_DNA"/>
</dbReference>
<evidence type="ECO:0000256" key="24">
    <source>
        <dbReference type="ARBA" id="ARBA00072134"/>
    </source>
</evidence>
<gene>
    <name evidence="31" type="ORF">APLA_LOCUS13894</name>
</gene>
<evidence type="ECO:0000313" key="31">
    <source>
        <dbReference type="EMBL" id="CAB3252045.1"/>
    </source>
</evidence>
<evidence type="ECO:0000256" key="27">
    <source>
        <dbReference type="PIRSR" id="PIRSR632852-1"/>
    </source>
</evidence>
<evidence type="ECO:0000313" key="32">
    <source>
        <dbReference type="Proteomes" id="UP000494256"/>
    </source>
</evidence>
<dbReference type="OrthoDB" id="26184at2759"/>
<feature type="coiled-coil region" evidence="28">
    <location>
        <begin position="251"/>
        <end position="278"/>
    </location>
</feature>
<keyword evidence="7" id="KW-0223">Dioxygenase</keyword>
<feature type="binding site" evidence="27">
    <location>
        <position position="602"/>
    </location>
    <ligand>
        <name>2-oxoglutarate</name>
        <dbReference type="ChEBI" id="CHEBI:16810"/>
    </ligand>
</feature>
<keyword evidence="10" id="KW-0234">DNA repair</keyword>
<evidence type="ECO:0000256" key="23">
    <source>
        <dbReference type="ARBA" id="ARBA00066725"/>
    </source>
</evidence>
<evidence type="ECO:0000256" key="18">
    <source>
        <dbReference type="ARBA" id="ARBA00052597"/>
    </source>
</evidence>
<keyword evidence="29" id="KW-0812">Transmembrane</keyword>
<keyword evidence="29" id="KW-0472">Membrane</keyword>
<comment type="cofactor">
    <cofactor evidence="1">
        <name>Fe(2+)</name>
        <dbReference type="ChEBI" id="CHEBI:29033"/>
    </cofactor>
</comment>
<feature type="binding site" evidence="27">
    <location>
        <begin position="533"/>
        <end position="535"/>
    </location>
    <ligand>
        <name>substrate</name>
    </ligand>
</feature>
<sequence length="650" mass="75431">MYIAFKWLLGLTFVMWIAMCSIDILIKKSKDITDGDFQMRPLVHFNIKNSTIPQKNKLNFHRQTPLSFIHRMRDKQIGMMYLHGVMFLAGALVVSCYKRMTKLYSVTKRELATIFTSANGKKIQEYSKIAVAEVNRISILMYEIAWEHLKDTVRKSINASRDMMFKLIQKPRVNHLLLKKIKELCEERKNLAQLLIAAIHENKNIRMQYQLESMAKNRLVRHIETTQKVIKENRTRYVSFQQLYLVTHQENVFLKSRIKKLTQEKEEASTNLLELVNEVYKSKNNDLRAYCSRFIVKSKDNLLNSDVGAEINTFLNRKSQMAKAKTSCCRLSDVTAHDLNSESRSCSSCTQISDTCMLPFCTEAPKLKGLPGEYVWTVKDKDGLIEKLYEYDCEPDFDNGDTIRRIREYSVYFDKDCLLDFSNSTTVVNDTTTCSGTFVSKATVDFPLARQKFLTGSEAFQRSRTYYKYLLKKIGMEKLKEINSVIEWKNIKQEDLDLEYSVVIPKNIANKLFQELEETLEYFTGDLSKIKVFGKEYPLPRQQVAYGDPGITYKYSGLTVPALPWPDPVLALREFLFSLKGIKYDFVLVNNYRNGHDHMGEHRDNEPELDPNYPIASVSLGQERTFVLKHRDARKPGKDKKLIPPGKNLF</sequence>
<dbReference type="Gene3D" id="2.60.120.590">
    <property type="entry name" value="Alpha-ketoglutarate-dependent dioxygenase AlkB-like"/>
    <property type="match status" value="1"/>
</dbReference>
<dbReference type="PANTHER" id="PTHR31573:SF1">
    <property type="entry name" value="DNA OXIDATIVE DEMETHYLASE ALKBH2"/>
    <property type="match status" value="1"/>
</dbReference>
<dbReference type="PANTHER" id="PTHR31573">
    <property type="entry name" value="ALPHA-KETOGLUTARATE-DEPENDENT DIOXYGENASE ALKB HOMOLOG 2"/>
    <property type="match status" value="1"/>
</dbReference>
<dbReference type="GO" id="GO:0006307">
    <property type="term" value="P:DNA alkylation repair"/>
    <property type="evidence" value="ECO:0007669"/>
    <property type="project" value="TreeGrafter"/>
</dbReference>
<comment type="catalytic activity">
    <reaction evidence="12">
        <text>an N(1)-methyl-2'-deoxyadenosine in single-stranded DNA + 2-oxoglutarate + O2 = a 2'-deoxyadenosine in single-stranded DNA + formaldehyde + succinate + CO2 + H(+)</text>
        <dbReference type="Rhea" id="RHEA:70447"/>
        <dbReference type="Rhea" id="RHEA-COMP:17895"/>
        <dbReference type="Rhea" id="RHEA-COMP:17896"/>
        <dbReference type="ChEBI" id="CHEBI:15378"/>
        <dbReference type="ChEBI" id="CHEBI:15379"/>
        <dbReference type="ChEBI" id="CHEBI:16526"/>
        <dbReference type="ChEBI" id="CHEBI:16810"/>
        <dbReference type="ChEBI" id="CHEBI:16842"/>
        <dbReference type="ChEBI" id="CHEBI:30031"/>
        <dbReference type="ChEBI" id="CHEBI:90615"/>
        <dbReference type="ChEBI" id="CHEBI:139096"/>
    </reaction>
    <physiologicalReaction direction="left-to-right" evidence="12">
        <dbReference type="Rhea" id="RHEA:70448"/>
    </physiologicalReaction>
</comment>
<evidence type="ECO:0000256" key="7">
    <source>
        <dbReference type="ARBA" id="ARBA00022964"/>
    </source>
</evidence>
<comment type="catalytic activity">
    <reaction evidence="14">
        <text>a 1,N(6)-etheno-2'-deoxyadenosine in single-stranded DNA + 2-oxoglutarate + O2 + H2O = a 2'-deoxyadenosine in single-stranded DNA + glyoxal + succinate + CO2</text>
        <dbReference type="Rhea" id="RHEA:70459"/>
        <dbReference type="Rhea" id="RHEA-COMP:17896"/>
        <dbReference type="Rhea" id="RHEA-COMP:17904"/>
        <dbReference type="ChEBI" id="CHEBI:15377"/>
        <dbReference type="ChEBI" id="CHEBI:15379"/>
        <dbReference type="ChEBI" id="CHEBI:16526"/>
        <dbReference type="ChEBI" id="CHEBI:16810"/>
        <dbReference type="ChEBI" id="CHEBI:30031"/>
        <dbReference type="ChEBI" id="CHEBI:34779"/>
        <dbReference type="ChEBI" id="CHEBI:90615"/>
        <dbReference type="ChEBI" id="CHEBI:189583"/>
    </reaction>
    <physiologicalReaction direction="left-to-right" evidence="14">
        <dbReference type="Rhea" id="RHEA:70460"/>
    </physiologicalReaction>
</comment>
<name>A0A8S1B2N0_ARCPL</name>
<evidence type="ECO:0000256" key="4">
    <source>
        <dbReference type="ARBA" id="ARBA00022723"/>
    </source>
</evidence>
<dbReference type="EC" id="1.14.11.33" evidence="23"/>
<dbReference type="GO" id="GO:0005654">
    <property type="term" value="C:nucleoplasm"/>
    <property type="evidence" value="ECO:0007669"/>
    <property type="project" value="UniProtKB-SubCell"/>
</dbReference>
<keyword evidence="9" id="KW-0408">Iron</keyword>
<evidence type="ECO:0000256" key="9">
    <source>
        <dbReference type="ARBA" id="ARBA00023004"/>
    </source>
</evidence>
<comment type="catalytic activity">
    <reaction evidence="19">
        <text>a 1,N(6)-etheno-2'-deoxyadenosine in double-stranded DNA + 2-oxoglutarate + O2 + H2O = a 2'-deoxyadenosine in double-stranded DNA + glyoxal + succinate + CO2</text>
        <dbReference type="Rhea" id="RHEA:70463"/>
        <dbReference type="Rhea" id="RHEA-COMP:17897"/>
        <dbReference type="Rhea" id="RHEA-COMP:17903"/>
        <dbReference type="ChEBI" id="CHEBI:15377"/>
        <dbReference type="ChEBI" id="CHEBI:15379"/>
        <dbReference type="ChEBI" id="CHEBI:16526"/>
        <dbReference type="ChEBI" id="CHEBI:16810"/>
        <dbReference type="ChEBI" id="CHEBI:30031"/>
        <dbReference type="ChEBI" id="CHEBI:34779"/>
        <dbReference type="ChEBI" id="CHEBI:90615"/>
        <dbReference type="ChEBI" id="CHEBI:189583"/>
    </reaction>
    <physiologicalReaction direction="left-to-right" evidence="19">
        <dbReference type="Rhea" id="RHEA:70464"/>
    </physiologicalReaction>
</comment>
<comment type="catalytic activity">
    <reaction evidence="17">
        <text>a 1,N(2)-etheno-2'-deoxyguanosine in double-stranded DNA + 2-oxoglutarate + O2 + H2O = a 2'-deoxyguanosine in double-stranded DNA + glyoxal + succinate + CO2</text>
        <dbReference type="Rhea" id="RHEA:70487"/>
        <dbReference type="Rhea" id="RHEA-COMP:17910"/>
        <dbReference type="Rhea" id="RHEA-COMP:17912"/>
        <dbReference type="ChEBI" id="CHEBI:15377"/>
        <dbReference type="ChEBI" id="CHEBI:15379"/>
        <dbReference type="ChEBI" id="CHEBI:16526"/>
        <dbReference type="ChEBI" id="CHEBI:16810"/>
        <dbReference type="ChEBI" id="CHEBI:30031"/>
        <dbReference type="ChEBI" id="CHEBI:34779"/>
        <dbReference type="ChEBI" id="CHEBI:85445"/>
        <dbReference type="ChEBI" id="CHEBI:189586"/>
    </reaction>
    <physiologicalReaction direction="left-to-right" evidence="17">
        <dbReference type="Rhea" id="RHEA:70488"/>
    </physiologicalReaction>
</comment>
<comment type="catalytic activity">
    <reaction evidence="21">
        <text>a methylated nucleobase within DNA + 2-oxoglutarate + O2 = a nucleobase within DNA + formaldehyde + succinate + CO2</text>
        <dbReference type="Rhea" id="RHEA:30299"/>
        <dbReference type="Rhea" id="RHEA-COMP:12192"/>
        <dbReference type="Rhea" id="RHEA-COMP:12193"/>
        <dbReference type="ChEBI" id="CHEBI:15379"/>
        <dbReference type="ChEBI" id="CHEBI:16526"/>
        <dbReference type="ChEBI" id="CHEBI:16810"/>
        <dbReference type="ChEBI" id="CHEBI:16842"/>
        <dbReference type="ChEBI" id="CHEBI:30031"/>
        <dbReference type="ChEBI" id="CHEBI:32875"/>
        <dbReference type="ChEBI" id="CHEBI:64428"/>
        <dbReference type="EC" id="1.14.11.33"/>
    </reaction>
    <physiologicalReaction direction="left-to-right" evidence="21">
        <dbReference type="Rhea" id="RHEA:30300"/>
    </physiologicalReaction>
</comment>
<evidence type="ECO:0000256" key="22">
    <source>
        <dbReference type="ARBA" id="ARBA00062909"/>
    </source>
</evidence>
<evidence type="ECO:0000256" key="3">
    <source>
        <dbReference type="ARBA" id="ARBA00004642"/>
    </source>
</evidence>
<evidence type="ECO:0000256" key="19">
    <source>
        <dbReference type="ARBA" id="ARBA00052627"/>
    </source>
</evidence>
<dbReference type="GO" id="GO:0005730">
    <property type="term" value="C:nucleolus"/>
    <property type="evidence" value="ECO:0007669"/>
    <property type="project" value="UniProtKB-SubCell"/>
</dbReference>
<keyword evidence="28" id="KW-0175">Coiled coil</keyword>
<dbReference type="InterPro" id="IPR027450">
    <property type="entry name" value="AlkB-like"/>
</dbReference>
<dbReference type="GO" id="GO:0008198">
    <property type="term" value="F:ferrous iron binding"/>
    <property type="evidence" value="ECO:0007669"/>
    <property type="project" value="TreeGrafter"/>
</dbReference>
<comment type="catalytic activity">
    <reaction evidence="15">
        <text>an N(3)-methyl-2'-deoxycytidine in double-stranded DNA + 2-oxoglutarate + O2 = a 2'-deoxycytidine in double-stranded DNA + formaldehyde + succinate + CO2 + H(+)</text>
        <dbReference type="Rhea" id="RHEA:70439"/>
        <dbReference type="Rhea" id="RHEA-COMP:14237"/>
        <dbReference type="Rhea" id="RHEA-COMP:17070"/>
        <dbReference type="ChEBI" id="CHEBI:15378"/>
        <dbReference type="ChEBI" id="CHEBI:15379"/>
        <dbReference type="ChEBI" id="CHEBI:16526"/>
        <dbReference type="ChEBI" id="CHEBI:16810"/>
        <dbReference type="ChEBI" id="CHEBI:16842"/>
        <dbReference type="ChEBI" id="CHEBI:30031"/>
        <dbReference type="ChEBI" id="CHEBI:85452"/>
        <dbReference type="ChEBI" id="CHEBI:139075"/>
    </reaction>
    <physiologicalReaction direction="left-to-right" evidence="15">
        <dbReference type="Rhea" id="RHEA:70440"/>
    </physiologicalReaction>
</comment>
<keyword evidence="5" id="KW-0227">DNA damage</keyword>
<evidence type="ECO:0000256" key="1">
    <source>
        <dbReference type="ARBA" id="ARBA00001954"/>
    </source>
</evidence>
<evidence type="ECO:0000256" key="11">
    <source>
        <dbReference type="ARBA" id="ARBA00023242"/>
    </source>
</evidence>
<comment type="caution">
    <text evidence="31">The sequence shown here is derived from an EMBL/GenBank/DDBJ whole genome shotgun (WGS) entry which is preliminary data.</text>
</comment>
<dbReference type="InterPro" id="IPR037151">
    <property type="entry name" value="AlkB-like_sf"/>
</dbReference>
<feature type="binding site" evidence="27">
    <location>
        <position position="590"/>
    </location>
    <ligand>
        <name>2-oxoglutarate</name>
        <dbReference type="ChEBI" id="CHEBI:16810"/>
    </ligand>
</feature>
<dbReference type="Proteomes" id="UP000494256">
    <property type="component" value="Unassembled WGS sequence"/>
</dbReference>
<dbReference type="Pfam" id="PF13532">
    <property type="entry name" value="2OG-FeII_Oxy_2"/>
    <property type="match status" value="1"/>
</dbReference>
<comment type="subcellular location">
    <subcellularLocation>
        <location evidence="2">Nucleus</location>
        <location evidence="2">Nucleolus</location>
    </subcellularLocation>
    <subcellularLocation>
        <location evidence="3">Nucleus</location>
        <location evidence="3">Nucleoplasm</location>
    </subcellularLocation>
</comment>
<evidence type="ECO:0000256" key="17">
    <source>
        <dbReference type="ARBA" id="ARBA00051755"/>
    </source>
</evidence>
<feature type="transmembrane region" description="Helical" evidence="29">
    <location>
        <begin position="6"/>
        <end position="26"/>
    </location>
</feature>
<evidence type="ECO:0000256" key="15">
    <source>
        <dbReference type="ARBA" id="ARBA00051376"/>
    </source>
</evidence>
<protein>
    <recommendedName>
        <fullName evidence="24">DNA oxidative demethylase ALKBH2</fullName>
        <ecNumber evidence="23">1.14.11.33</ecNumber>
    </recommendedName>
    <alternativeName>
        <fullName evidence="25">Alkylated DNA repair protein alkB homolog 2</fullName>
    </alternativeName>
    <alternativeName>
        <fullName evidence="26">Alpha-ketoglutarate-dependent dioxygenase alkB homolog 2</fullName>
    </alternativeName>
</protein>
<evidence type="ECO:0000259" key="30">
    <source>
        <dbReference type="Pfam" id="PF13532"/>
    </source>
</evidence>